<accession>A0AAX6QX76</accession>
<dbReference type="GO" id="GO:0005576">
    <property type="term" value="C:extracellular region"/>
    <property type="evidence" value="ECO:0007669"/>
    <property type="project" value="UniProtKB-SubCell"/>
</dbReference>
<dbReference type="PANTHER" id="PTHR32414">
    <property type="entry name" value="NEUROMEDIN-S"/>
    <property type="match status" value="1"/>
</dbReference>
<evidence type="ECO:0000256" key="5">
    <source>
        <dbReference type="ARBA" id="ARBA00022729"/>
    </source>
</evidence>
<evidence type="ECO:0000256" key="1">
    <source>
        <dbReference type="ARBA" id="ARBA00004613"/>
    </source>
</evidence>
<dbReference type="PROSITE" id="PS00967">
    <property type="entry name" value="NMU"/>
    <property type="match status" value="1"/>
</dbReference>
<evidence type="ECO:0000256" key="2">
    <source>
        <dbReference type="ARBA" id="ARBA00009957"/>
    </source>
</evidence>
<dbReference type="InterPro" id="IPR043253">
    <property type="entry name" value="NmS"/>
</dbReference>
<feature type="compositionally biased region" description="Polar residues" evidence="7">
    <location>
        <begin position="142"/>
        <end position="156"/>
    </location>
</feature>
<organism evidence="8 9">
    <name type="scientific">Heterocephalus glaber</name>
    <name type="common">Naked mole rat</name>
    <dbReference type="NCBI Taxonomy" id="10181"/>
    <lineage>
        <taxon>Eukaryota</taxon>
        <taxon>Metazoa</taxon>
        <taxon>Chordata</taxon>
        <taxon>Craniata</taxon>
        <taxon>Vertebrata</taxon>
        <taxon>Euteleostomi</taxon>
        <taxon>Mammalia</taxon>
        <taxon>Eutheria</taxon>
        <taxon>Euarchontoglires</taxon>
        <taxon>Glires</taxon>
        <taxon>Rodentia</taxon>
        <taxon>Hystricomorpha</taxon>
        <taxon>Bathyergidae</taxon>
        <taxon>Heterocephalus</taxon>
    </lineage>
</organism>
<comment type="subcellular location">
    <subcellularLocation>
        <location evidence="1">Secreted</location>
    </subcellularLocation>
</comment>
<keyword evidence="5" id="KW-0732">Signal</keyword>
<evidence type="ECO:0000256" key="7">
    <source>
        <dbReference type="SAM" id="MobiDB-lite"/>
    </source>
</evidence>
<evidence type="ECO:0000313" key="9">
    <source>
        <dbReference type="RefSeq" id="XP_012927550.1"/>
    </source>
</evidence>
<feature type="region of interest" description="Disordered" evidence="7">
    <location>
        <begin position="108"/>
        <end position="165"/>
    </location>
</feature>
<protein>
    <recommendedName>
        <fullName evidence="3">Neuromedin-S</fullName>
    </recommendedName>
</protein>
<comment type="similarity">
    <text evidence="2">Belongs to the NmU family.</text>
</comment>
<evidence type="ECO:0000256" key="6">
    <source>
        <dbReference type="ARBA" id="ARBA00022815"/>
    </source>
</evidence>
<evidence type="ECO:0000313" key="8">
    <source>
        <dbReference type="Proteomes" id="UP000694906"/>
    </source>
</evidence>
<dbReference type="PANTHER" id="PTHR32414:SF2">
    <property type="entry name" value="NEUROMEDIN-S"/>
    <property type="match status" value="1"/>
</dbReference>
<dbReference type="CTD" id="129521"/>
<proteinExistence type="inferred from homology"/>
<name>A0AAX6QX76_HETGA</name>
<dbReference type="AlphaFoldDB" id="A0AAX6QX76"/>
<evidence type="ECO:0000256" key="3">
    <source>
        <dbReference type="ARBA" id="ARBA00013514"/>
    </source>
</evidence>
<dbReference type="KEGG" id="hgl:101702157"/>
<keyword evidence="6" id="KW-0027">Amidation</keyword>
<dbReference type="InterPro" id="IPR018070">
    <property type="entry name" value="Neuromedin-U_amidation-site"/>
</dbReference>
<keyword evidence="4" id="KW-0964">Secreted</keyword>
<dbReference type="GeneID" id="101702157"/>
<evidence type="ECO:0000256" key="4">
    <source>
        <dbReference type="ARBA" id="ARBA00022525"/>
    </source>
</evidence>
<gene>
    <name evidence="9" type="primary">Nms</name>
</gene>
<keyword evidence="8" id="KW-1185">Reference proteome</keyword>
<dbReference type="Proteomes" id="UP000694906">
    <property type="component" value="Unplaced"/>
</dbReference>
<reference evidence="9" key="1">
    <citation type="submission" date="2025-08" db="UniProtKB">
        <authorList>
            <consortium name="RefSeq"/>
        </authorList>
    </citation>
    <scope>IDENTIFICATION</scope>
</reference>
<dbReference type="RefSeq" id="XP_012927550.1">
    <property type="nucleotide sequence ID" value="XM_013072096.2"/>
</dbReference>
<sequence>MKHLPQLPSVLAMYCFCMIQIRSSGFPQPLAHPPDGLDIVELKQLTYCLNKWAMLSNQPKDNHDIHKRFLFHYSRTQEPTYSVKTRFPPVHSLMHLAAKLASRKMKRFPQHRDSGPAAVDLNKKDPTATLGQPFFLFRPRNGRNTEVQDQQSVQGSNGKGKLDPRRLCSDYFEQMSSFFL</sequence>